<feature type="domain" description="Choline/carnitine acyltransferase" evidence="12">
    <location>
        <begin position="181"/>
        <end position="724"/>
    </location>
</feature>
<keyword evidence="15" id="KW-1185">Reference proteome</keyword>
<protein>
    <submittedName>
        <fullName evidence="14">Uncharacterized protein</fullName>
    </submittedName>
</protein>
<keyword evidence="8 11" id="KW-0472">Membrane</keyword>
<evidence type="ECO:0000256" key="6">
    <source>
        <dbReference type="ARBA" id="ARBA00022989"/>
    </source>
</evidence>
<keyword evidence="7" id="KW-0443">Lipid metabolism</keyword>
<comment type="similarity">
    <text evidence="2">Belongs to the carnitine/choline acetyltransferase family.</text>
</comment>
<keyword evidence="5" id="KW-0276">Fatty acid metabolism</keyword>
<dbReference type="EMBL" id="LWCA01000161">
    <property type="protein sequence ID" value="OAF70318.1"/>
    <property type="molecule type" value="Genomic_DNA"/>
</dbReference>
<evidence type="ECO:0000259" key="12">
    <source>
        <dbReference type="Pfam" id="PF00755"/>
    </source>
</evidence>
<dbReference type="Gene3D" id="3.30.559.10">
    <property type="entry name" value="Chloramphenicol acetyltransferase-like domain"/>
    <property type="match status" value="1"/>
</dbReference>
<comment type="subcellular location">
    <subcellularLocation>
        <location evidence="1">Membrane</location>
        <topology evidence="1">Multi-pass membrane protein</topology>
    </subcellularLocation>
</comment>
<evidence type="ECO:0000256" key="7">
    <source>
        <dbReference type="ARBA" id="ARBA00023098"/>
    </source>
</evidence>
<dbReference type="GO" id="GO:0006635">
    <property type="term" value="P:fatty acid beta-oxidation"/>
    <property type="evidence" value="ECO:0007669"/>
    <property type="project" value="UniProtKB-UniPathway"/>
</dbReference>
<dbReference type="GO" id="GO:0004095">
    <property type="term" value="F:carnitine O-palmitoyltransferase activity"/>
    <property type="evidence" value="ECO:0007669"/>
    <property type="project" value="TreeGrafter"/>
</dbReference>
<dbReference type="InterPro" id="IPR032476">
    <property type="entry name" value="CPT_N"/>
</dbReference>
<dbReference type="InterPro" id="IPR039551">
    <property type="entry name" value="Cho/carn_acyl_trans"/>
</dbReference>
<dbReference type="InterPro" id="IPR023213">
    <property type="entry name" value="CAT-like_dom_sf"/>
</dbReference>
<evidence type="ECO:0000256" key="3">
    <source>
        <dbReference type="ARBA" id="ARBA00022679"/>
    </source>
</evidence>
<keyword evidence="4 11" id="KW-0812">Transmembrane</keyword>
<evidence type="ECO:0000313" key="15">
    <source>
        <dbReference type="Proteomes" id="UP000078046"/>
    </source>
</evidence>
<sequence>MAEAHSAVAFSFSITPEGPKLKYNNHAFIELFASSKRSLCRDYATFRNRIRNNSFPFAPSTLLLSTGFVASMQHINRDVSFGAIKLIENKLTLFSKYCGASVLKYSAGAIYASAMWAGAIIMVRFILRKIFSYQDWIYQIPKHGVKPSLKTKIWFLILSVVKYLVPKKPLLNSYQHSLPRLPVPSLESTINRYLLSVKHLKSEEDYDEITKLANDFKNGHGRKIQLYLKLKAFVSINYVTDWWEEYVYLSNRDPIMINSNYYGTASLNHNLTKYQSARAASLVINLFNYRRSIVSESLEPLIKFGVPLCSSQYDRTFNTTRIPGKTKDKIVHYKDSRHFVVIHAGRYYKIYAYHHCNGNMFSAAQIELMLDKILNDTDSVNDSELKLGSLTAGNRDVWYHAREHMLTNDVNSYTLACVEKAAFVLILDDELCQLDGTTGNDYYTRYAKLCLHGKGYDRWFDKSICYIVFKDTQIGFVAEHSWADAPIAAQMQETIIFEDYFKGYDTDGHCFGKAEAPEVGPIRIHWKIDEKLTNYITQSFNISQSLIDDTDMYVIRHDAVGVNTVKSFNISPDAFIQMALQYSYYKHFGAFCNTYEASMTRLFAEGRTETCRSCTKESVDFVMAMVHKQPLKVCYNLFKKATDNHQRMYQDCMTGKGIDRHLFCLYVMSRYLKMDSPFLNEALLQPKLPWNLSTSQTPIMVKRKFVDRREFSVSPGGGFGPCFPNIKSLIVAHVLRELTKLKKSPFF</sequence>
<dbReference type="PANTHER" id="PTHR22589:SF31">
    <property type="entry name" value="CARNITINE O-PALMITOYLTRANSFERASE"/>
    <property type="match status" value="1"/>
</dbReference>
<dbReference type="GO" id="GO:0005739">
    <property type="term" value="C:mitochondrion"/>
    <property type="evidence" value="ECO:0007669"/>
    <property type="project" value="TreeGrafter"/>
</dbReference>
<dbReference type="InterPro" id="IPR042231">
    <property type="entry name" value="Cho/carn_acyl_trans_2"/>
</dbReference>
<organism evidence="14 15">
    <name type="scientific">Intoshia linei</name>
    <dbReference type="NCBI Taxonomy" id="1819745"/>
    <lineage>
        <taxon>Eukaryota</taxon>
        <taxon>Metazoa</taxon>
        <taxon>Spiralia</taxon>
        <taxon>Lophotrochozoa</taxon>
        <taxon>Mesozoa</taxon>
        <taxon>Orthonectida</taxon>
        <taxon>Rhopaluridae</taxon>
        <taxon>Intoshia</taxon>
    </lineage>
</organism>
<evidence type="ECO:0000256" key="5">
    <source>
        <dbReference type="ARBA" id="ARBA00022832"/>
    </source>
</evidence>
<dbReference type="OrthoDB" id="240216at2759"/>
<dbReference type="GO" id="GO:0016020">
    <property type="term" value="C:membrane"/>
    <property type="evidence" value="ECO:0007669"/>
    <property type="project" value="UniProtKB-SubCell"/>
</dbReference>
<dbReference type="Pfam" id="PF16484">
    <property type="entry name" value="CPT_N"/>
    <property type="match status" value="1"/>
</dbReference>
<evidence type="ECO:0000256" key="11">
    <source>
        <dbReference type="SAM" id="Phobius"/>
    </source>
</evidence>
<gene>
    <name evidence="14" type="ORF">A3Q56_01973</name>
</gene>
<dbReference type="InterPro" id="IPR000542">
    <property type="entry name" value="Carn_acyl_trans"/>
</dbReference>
<dbReference type="Gene3D" id="3.30.559.70">
    <property type="entry name" value="Choline/Carnitine o-acyltransferase, domain 2"/>
    <property type="match status" value="1"/>
</dbReference>
<evidence type="ECO:0000256" key="9">
    <source>
        <dbReference type="ARBA" id="ARBA00023315"/>
    </source>
</evidence>
<dbReference type="AlphaFoldDB" id="A0A177B7Q0"/>
<dbReference type="Gene3D" id="6.10.250.1760">
    <property type="match status" value="1"/>
</dbReference>
<dbReference type="Proteomes" id="UP000078046">
    <property type="component" value="Unassembled WGS sequence"/>
</dbReference>
<evidence type="ECO:0000259" key="13">
    <source>
        <dbReference type="Pfam" id="PF16484"/>
    </source>
</evidence>
<feature type="transmembrane region" description="Helical" evidence="11">
    <location>
        <begin position="105"/>
        <end position="127"/>
    </location>
</feature>
<evidence type="ECO:0000313" key="14">
    <source>
        <dbReference type="EMBL" id="OAF70318.1"/>
    </source>
</evidence>
<feature type="active site" description="Proton acceptor" evidence="10">
    <location>
        <position position="480"/>
    </location>
</feature>
<feature type="domain" description="Carnitine O-palmitoyltransferase N-terminal" evidence="13">
    <location>
        <begin position="1"/>
        <end position="41"/>
    </location>
</feature>
<keyword evidence="3" id="KW-0808">Transferase</keyword>
<comment type="caution">
    <text evidence="14">The sequence shown here is derived from an EMBL/GenBank/DDBJ whole genome shotgun (WGS) entry which is preliminary data.</text>
</comment>
<evidence type="ECO:0000256" key="8">
    <source>
        <dbReference type="ARBA" id="ARBA00023136"/>
    </source>
</evidence>
<keyword evidence="6 11" id="KW-1133">Transmembrane helix</keyword>
<dbReference type="Pfam" id="PF00755">
    <property type="entry name" value="Carn_acyltransf"/>
    <property type="match status" value="1"/>
</dbReference>
<dbReference type="UniPathway" id="UPA00659"/>
<evidence type="ECO:0000256" key="10">
    <source>
        <dbReference type="PIRSR" id="PIRSR600542-1"/>
    </source>
</evidence>
<proteinExistence type="inferred from homology"/>
<dbReference type="GO" id="GO:0009437">
    <property type="term" value="P:carnitine metabolic process"/>
    <property type="evidence" value="ECO:0007669"/>
    <property type="project" value="TreeGrafter"/>
</dbReference>
<dbReference type="PANTHER" id="PTHR22589">
    <property type="entry name" value="CARNITINE O-ACYLTRANSFERASE"/>
    <property type="match status" value="1"/>
</dbReference>
<keyword evidence="9" id="KW-0012">Acyltransferase</keyword>
<evidence type="ECO:0000256" key="4">
    <source>
        <dbReference type="ARBA" id="ARBA00022692"/>
    </source>
</evidence>
<reference evidence="14 15" key="1">
    <citation type="submission" date="2016-04" db="EMBL/GenBank/DDBJ databases">
        <title>The genome of Intoshia linei affirms orthonectids as highly simplified spiralians.</title>
        <authorList>
            <person name="Mikhailov K.V."/>
            <person name="Slusarev G.S."/>
            <person name="Nikitin M.A."/>
            <person name="Logacheva M.D."/>
            <person name="Penin A."/>
            <person name="Aleoshin V."/>
            <person name="Panchin Y.V."/>
        </authorList>
    </citation>
    <scope>NUCLEOTIDE SEQUENCE [LARGE SCALE GENOMIC DNA]</scope>
    <source>
        <strain evidence="14">Intl2013</strain>
        <tissue evidence="14">Whole animal</tissue>
    </source>
</reference>
<dbReference type="PROSITE" id="PS00439">
    <property type="entry name" value="ACYLTRANSF_C_1"/>
    <property type="match status" value="1"/>
</dbReference>
<accession>A0A177B7Q0</accession>
<name>A0A177B7Q0_9BILA</name>
<dbReference type="SUPFAM" id="SSF52777">
    <property type="entry name" value="CoA-dependent acyltransferases"/>
    <property type="match status" value="2"/>
</dbReference>
<evidence type="ECO:0000256" key="1">
    <source>
        <dbReference type="ARBA" id="ARBA00004141"/>
    </source>
</evidence>
<evidence type="ECO:0000256" key="2">
    <source>
        <dbReference type="ARBA" id="ARBA00005232"/>
    </source>
</evidence>